<gene>
    <name evidence="3" type="ORF">UFOPK2761_00426</name>
</gene>
<organism evidence="3">
    <name type="scientific">freshwater metagenome</name>
    <dbReference type="NCBI Taxonomy" id="449393"/>
    <lineage>
        <taxon>unclassified sequences</taxon>
        <taxon>metagenomes</taxon>
        <taxon>ecological metagenomes</taxon>
    </lineage>
</organism>
<dbReference type="InterPro" id="IPR025158">
    <property type="entry name" value="Mg_chelat-rel_C"/>
</dbReference>
<dbReference type="InterPro" id="IPR003593">
    <property type="entry name" value="AAA+_ATPase"/>
</dbReference>
<dbReference type="Pfam" id="PF13541">
    <property type="entry name" value="ChlI"/>
    <property type="match status" value="1"/>
</dbReference>
<evidence type="ECO:0000313" key="3">
    <source>
        <dbReference type="EMBL" id="CAB4729910.1"/>
    </source>
</evidence>
<dbReference type="SUPFAM" id="SSF52540">
    <property type="entry name" value="P-loop containing nucleoside triphosphate hydrolases"/>
    <property type="match status" value="1"/>
</dbReference>
<dbReference type="InterPro" id="IPR020568">
    <property type="entry name" value="Ribosomal_Su5_D2-typ_SF"/>
</dbReference>
<accession>A0A6J6S4I8</accession>
<dbReference type="Gene3D" id="3.30.230.10">
    <property type="match status" value="1"/>
</dbReference>
<dbReference type="InterPro" id="IPR004482">
    <property type="entry name" value="Mg_chelat-rel"/>
</dbReference>
<dbReference type="InterPro" id="IPR000523">
    <property type="entry name" value="Mg_chelatse_chII-like_cat_dom"/>
</dbReference>
<name>A0A6J6S4I8_9ZZZZ</name>
<comment type="similarity">
    <text evidence="1">Belongs to the Mg-chelatase subunits D/I family. ComM subfamily.</text>
</comment>
<dbReference type="PANTHER" id="PTHR32039">
    <property type="entry name" value="MAGNESIUM-CHELATASE SUBUNIT CHLI"/>
    <property type="match status" value="1"/>
</dbReference>
<dbReference type="SMART" id="SM00382">
    <property type="entry name" value="AAA"/>
    <property type="match status" value="1"/>
</dbReference>
<dbReference type="NCBIfam" id="TIGR00368">
    <property type="entry name" value="YifB family Mg chelatase-like AAA ATPase"/>
    <property type="match status" value="1"/>
</dbReference>
<dbReference type="Pfam" id="PF01078">
    <property type="entry name" value="Mg_chelatase"/>
    <property type="match status" value="1"/>
</dbReference>
<dbReference type="InterPro" id="IPR014721">
    <property type="entry name" value="Ribsml_uS5_D2-typ_fold_subgr"/>
</dbReference>
<dbReference type="AlphaFoldDB" id="A0A6J6S4I8"/>
<feature type="domain" description="AAA+ ATPase" evidence="2">
    <location>
        <begin position="221"/>
        <end position="409"/>
    </location>
</feature>
<dbReference type="Pfam" id="PF13335">
    <property type="entry name" value="Mg_chelatase_C"/>
    <property type="match status" value="1"/>
</dbReference>
<dbReference type="Gene3D" id="3.40.50.300">
    <property type="entry name" value="P-loop containing nucleotide triphosphate hydrolases"/>
    <property type="match status" value="1"/>
</dbReference>
<dbReference type="PANTHER" id="PTHR32039:SF7">
    <property type="entry name" value="COMPETENCE PROTEIN COMM"/>
    <property type="match status" value="1"/>
</dbReference>
<evidence type="ECO:0000256" key="1">
    <source>
        <dbReference type="ARBA" id="ARBA00006354"/>
    </source>
</evidence>
<dbReference type="SUPFAM" id="SSF54211">
    <property type="entry name" value="Ribosomal protein S5 domain 2-like"/>
    <property type="match status" value="1"/>
</dbReference>
<proteinExistence type="inferred from homology"/>
<sequence length="533" mass="56844">MPVATARTVSLDGAVGHLVTIQADVSPGQVRVDLVGRVDQALGEARDRVRMAIINSELDWPATKRVTVLLSPADLHKRGTHHDLGIALAVLAAEGSIAPELLAHCLFVGELTLDGSLRSVRGVLPMVLAAREHGITTVVVPEPQAEEAMMVPGTTVFGVRSLAQAIAVLSGQPLPEAPPVVRSAGANLLHWRGSTRHEDVDLADVLGMDDARFALEVAAAGGHHLMLSGPKGAGKTTLAERIPTILPDLAPEESLELTAIHSLAGVLDPGAGMIVRPPYSAPHHDASKTSIVGGGSGQVRPGELSRTHAGVLLLDEFPLFRRDVIEALREPLENGEITVARAEELVTLPARTILVVAANPCPCGEHRPDVGKDTCRCKPVALREYRSRLTGPVADRIDITRHVQPLSPHQRVDRFAAREDSATVRARVEAARARQAERYADTGWRLNAHATGVALRDRWPLTASATRTLDEHVVKGALTNRGAVRVHRLAWTVHDLDPSSTGAPGPAALDVALRLRQGRPLLDSTVRGRECSA</sequence>
<dbReference type="InterPro" id="IPR045006">
    <property type="entry name" value="CHLI-like"/>
</dbReference>
<evidence type="ECO:0000259" key="2">
    <source>
        <dbReference type="SMART" id="SM00382"/>
    </source>
</evidence>
<dbReference type="InterPro" id="IPR027417">
    <property type="entry name" value="P-loop_NTPase"/>
</dbReference>
<dbReference type="EMBL" id="CAEZYQ010000002">
    <property type="protein sequence ID" value="CAB4729910.1"/>
    <property type="molecule type" value="Genomic_DNA"/>
</dbReference>
<reference evidence="3" key="1">
    <citation type="submission" date="2020-05" db="EMBL/GenBank/DDBJ databases">
        <authorList>
            <person name="Chiriac C."/>
            <person name="Salcher M."/>
            <person name="Ghai R."/>
            <person name="Kavagutti S V."/>
        </authorList>
    </citation>
    <scope>NUCLEOTIDE SEQUENCE</scope>
</reference>
<dbReference type="GO" id="GO:0005524">
    <property type="term" value="F:ATP binding"/>
    <property type="evidence" value="ECO:0007669"/>
    <property type="project" value="InterPro"/>
</dbReference>
<protein>
    <submittedName>
        <fullName evidence="3">Unannotated protein</fullName>
    </submittedName>
</protein>